<evidence type="ECO:0000256" key="2">
    <source>
        <dbReference type="ARBA" id="ARBA00004651"/>
    </source>
</evidence>
<evidence type="ECO:0000256" key="17">
    <source>
        <dbReference type="PROSITE-ProRule" id="PRU00110"/>
    </source>
</evidence>
<dbReference type="Pfam" id="PF02518">
    <property type="entry name" value="HATPase_c"/>
    <property type="match status" value="1"/>
</dbReference>
<dbReference type="CDD" id="cd06225">
    <property type="entry name" value="HAMP"/>
    <property type="match status" value="1"/>
</dbReference>
<evidence type="ECO:0000256" key="1">
    <source>
        <dbReference type="ARBA" id="ARBA00000085"/>
    </source>
</evidence>
<feature type="transmembrane region" description="Helical" evidence="20">
    <location>
        <begin position="334"/>
        <end position="355"/>
    </location>
</feature>
<dbReference type="Gene3D" id="3.30.565.10">
    <property type="entry name" value="Histidine kinase-like ATPase, C-terminal domain"/>
    <property type="match status" value="1"/>
</dbReference>
<evidence type="ECO:0000256" key="15">
    <source>
        <dbReference type="ARBA" id="ARBA00064003"/>
    </source>
</evidence>
<dbReference type="GO" id="GO:0005524">
    <property type="term" value="F:ATP binding"/>
    <property type="evidence" value="ECO:0007669"/>
    <property type="project" value="UniProtKB-KW"/>
</dbReference>
<keyword evidence="19" id="KW-0175">Coiled coil</keyword>
<evidence type="ECO:0000256" key="11">
    <source>
        <dbReference type="ARBA" id="ARBA00022840"/>
    </source>
</evidence>
<dbReference type="CDD" id="cd16922">
    <property type="entry name" value="HATPase_EvgS-ArcB-TorS-like"/>
    <property type="match status" value="1"/>
</dbReference>
<keyword evidence="8" id="KW-0547">Nucleotide-binding</keyword>
<evidence type="ECO:0000256" key="10">
    <source>
        <dbReference type="ARBA" id="ARBA00022801"/>
    </source>
</evidence>
<feature type="transmembrane region" description="Helical" evidence="20">
    <location>
        <begin position="12"/>
        <end position="37"/>
    </location>
</feature>
<evidence type="ECO:0000256" key="4">
    <source>
        <dbReference type="ARBA" id="ARBA00022475"/>
    </source>
</evidence>
<keyword evidence="7 20" id="KW-0812">Transmembrane</keyword>
<evidence type="ECO:0000256" key="6">
    <source>
        <dbReference type="ARBA" id="ARBA00022679"/>
    </source>
</evidence>
<dbReference type="PANTHER" id="PTHR45339">
    <property type="entry name" value="HYBRID SIGNAL TRANSDUCTION HISTIDINE KINASE J"/>
    <property type="match status" value="1"/>
</dbReference>
<dbReference type="PRINTS" id="PR00344">
    <property type="entry name" value="BCTRLSENSOR"/>
</dbReference>
<dbReference type="InterPro" id="IPR003594">
    <property type="entry name" value="HATPase_dom"/>
</dbReference>
<evidence type="ECO:0000256" key="13">
    <source>
        <dbReference type="ARBA" id="ARBA00023012"/>
    </source>
</evidence>
<dbReference type="PROSITE" id="PS50110">
    <property type="entry name" value="RESPONSE_REGULATORY"/>
    <property type="match status" value="1"/>
</dbReference>
<evidence type="ECO:0000259" key="22">
    <source>
        <dbReference type="PROSITE" id="PS50110"/>
    </source>
</evidence>
<dbReference type="Gene3D" id="6.10.340.10">
    <property type="match status" value="1"/>
</dbReference>
<evidence type="ECO:0000256" key="8">
    <source>
        <dbReference type="ARBA" id="ARBA00022741"/>
    </source>
</evidence>
<dbReference type="RefSeq" id="WP_086047458.1">
    <property type="nucleotide sequence ID" value="NZ_CP017890.1"/>
</dbReference>
<feature type="modified residue" description="Phosphohistidine" evidence="17">
    <location>
        <position position="932"/>
    </location>
</feature>
<organism evidence="25">
    <name type="scientific">Vibrio alginolyticus</name>
    <dbReference type="NCBI Taxonomy" id="663"/>
    <lineage>
        <taxon>Bacteria</taxon>
        <taxon>Pseudomonadati</taxon>
        <taxon>Pseudomonadota</taxon>
        <taxon>Gammaproteobacteria</taxon>
        <taxon>Vibrionales</taxon>
        <taxon>Vibrionaceae</taxon>
        <taxon>Vibrio</taxon>
    </lineage>
</organism>
<comment type="catalytic activity">
    <reaction evidence="1">
        <text>ATP + protein L-histidine = ADP + protein N-phospho-L-histidine.</text>
        <dbReference type="EC" id="2.7.13.3"/>
    </reaction>
</comment>
<dbReference type="Gene3D" id="1.10.287.130">
    <property type="match status" value="1"/>
</dbReference>
<dbReference type="Pfam" id="PF00072">
    <property type="entry name" value="Response_reg"/>
    <property type="match status" value="1"/>
</dbReference>
<dbReference type="NCBIfam" id="TIGR02956">
    <property type="entry name" value="TMAO_torS"/>
    <property type="match status" value="1"/>
</dbReference>
<dbReference type="PROSITE" id="PS50894">
    <property type="entry name" value="HPT"/>
    <property type="match status" value="1"/>
</dbReference>
<dbReference type="InterPro" id="IPR003660">
    <property type="entry name" value="HAMP_dom"/>
</dbReference>
<dbReference type="InterPro" id="IPR003661">
    <property type="entry name" value="HisK_dim/P_dom"/>
</dbReference>
<feature type="domain" description="Histidine kinase" evidence="21">
    <location>
        <begin position="476"/>
        <end position="694"/>
    </location>
</feature>
<keyword evidence="13" id="KW-0902">Two-component regulatory system</keyword>
<evidence type="ECO:0000256" key="7">
    <source>
        <dbReference type="ARBA" id="ARBA00022692"/>
    </source>
</evidence>
<dbReference type="Gene3D" id="3.40.50.2300">
    <property type="match status" value="1"/>
</dbReference>
<dbReference type="SMART" id="SM00073">
    <property type="entry name" value="HPT"/>
    <property type="match status" value="1"/>
</dbReference>
<dbReference type="InterPro" id="IPR011006">
    <property type="entry name" value="CheY-like_superfamily"/>
</dbReference>
<evidence type="ECO:0000256" key="20">
    <source>
        <dbReference type="SAM" id="Phobius"/>
    </source>
</evidence>
<reference evidence="25" key="1">
    <citation type="submission" date="2016-10" db="EMBL/GenBank/DDBJ databases">
        <title>The High Quality Genome of Vibrio alginolyticus K01M1.</title>
        <authorList>
            <person name="Wendling C."/>
            <person name="Chibani C.M."/>
            <person name="Hertel R."/>
            <person name="Sproer C."/>
            <person name="Bunk B."/>
            <person name="Overmann J."/>
            <person name="Roth O."/>
            <person name="Liesegang H."/>
        </authorList>
    </citation>
    <scope>NUCLEOTIDE SEQUENCE</scope>
    <source>
        <strain evidence="25">K05K4</strain>
    </source>
</reference>
<dbReference type="InterPro" id="IPR036097">
    <property type="entry name" value="HisK_dim/P_sf"/>
</dbReference>
<dbReference type="SUPFAM" id="SSF47384">
    <property type="entry name" value="Homodimeric domain of signal transducing histidine kinase"/>
    <property type="match status" value="1"/>
</dbReference>
<dbReference type="Gene3D" id="1.20.120.160">
    <property type="entry name" value="HPT domain"/>
    <property type="match status" value="1"/>
</dbReference>
<feature type="domain" description="HAMP" evidence="23">
    <location>
        <begin position="360"/>
        <end position="412"/>
    </location>
</feature>
<feature type="coiled-coil region" evidence="19">
    <location>
        <begin position="413"/>
        <end position="466"/>
    </location>
</feature>
<protein>
    <recommendedName>
        <fullName evidence="16">Sensory/regulatory protein RpfC</fullName>
        <ecNumber evidence="3">2.7.13.3</ecNumber>
    </recommendedName>
</protein>
<dbReference type="CDD" id="cd00088">
    <property type="entry name" value="HPT"/>
    <property type="match status" value="1"/>
</dbReference>
<sequence length="987" mass="109384">MLLATASIGRKLLLSFIAMAILVMLSALIGVSGFSLVAKTERNVVDSAIPAMIEARQVSELSTRIISSVQMLSNARNEQERKESGRVLFEQLESLLTHIKELGSESFDSQLLEALENNVQNVIDNLAELGVSVEKKLWLAKEIDTRVEEMRLLSEELEQLTRTQVQNTSTIAVANVTHIYDLLESNKKSQVYQALDALVEVDLDLTERLHELHLLAFKMLNQIEEARTLTNIERIQQVQSDFDSNLKIMQRRVLAVEDPTRSKQMSQLLIELGKRQVVFSILMQQYENNEQSQQLMQKTLELFSELNGTVNKLVDDSNKTTTVAVDQLTSTLKFAQWSLTVISIVGLIVLVLILWRVVYLSVVKRLAEYSAALLSVAQGNLAVELEVKGKDELAHMGQAIITARNTAQALKVVAEGEAQAKRELEEHKEHLEELVEQRTSQLKQANRRLNEEVLNHAKARKQAEQASRAKSAFLATMSHEIRTPMNGVLGTARLLIDSGLNPIQKRYAEIINRSGKTLLAILNDVLDYSKIEAGHLEIRHMGFDLHQMVEDTFQLMNSRAQEKKLLFSYHIESDVSRYWKGDVTRISQVLNNLVGNAIKFTDEGEIDIYVSLNPEDESQVLFEVSDTGIGIAKKYQRTLFDAFTQAEGGMSQTGGTGLGLAISKRIIEAMGGVLEVDSEEGNGSRFWFSIPLEESEPIETGTVATARCKVKAKVLLVEDNEVNRVVAEGFLESMGHQVVMAENGSQAEQLISTQDFDIALVDINLPDCDGTELIQRLKRIECDKPANKALAVTPMIAVSAHVFAEEVERYLAAGFDGYLPKPLAKEALAALIQDALDGKPLLLPQNADCTPFDQISPQEQELQSKVVQAPKTKEPDVVIINPSVIESDMKILGRDKMLHIINLFRATSTDVLSKLQASAEDNDSKEVKNLAHKLKGSAGSLGLTALMNACQAIEAAAQPLDTYNATKDDLVSQVSASIQALDELMAK</sequence>
<evidence type="ECO:0000256" key="12">
    <source>
        <dbReference type="ARBA" id="ARBA00022989"/>
    </source>
</evidence>
<dbReference type="PROSITE" id="PS50885">
    <property type="entry name" value="HAMP"/>
    <property type="match status" value="1"/>
</dbReference>
<keyword evidence="10" id="KW-0378">Hydrolase</keyword>
<keyword evidence="14 20" id="KW-0472">Membrane</keyword>
<dbReference type="CDD" id="cd17546">
    <property type="entry name" value="REC_hyHK_CKI1_RcsC-like"/>
    <property type="match status" value="1"/>
</dbReference>
<dbReference type="SUPFAM" id="SSF55874">
    <property type="entry name" value="ATPase domain of HSP90 chaperone/DNA topoisomerase II/histidine kinase"/>
    <property type="match status" value="1"/>
</dbReference>
<name>A0A1W6TZ80_VIBAL</name>
<dbReference type="GO" id="GO:0016787">
    <property type="term" value="F:hydrolase activity"/>
    <property type="evidence" value="ECO:0007669"/>
    <property type="project" value="UniProtKB-KW"/>
</dbReference>
<dbReference type="SMART" id="SM00448">
    <property type="entry name" value="REC"/>
    <property type="match status" value="1"/>
</dbReference>
<dbReference type="InterPro" id="IPR005467">
    <property type="entry name" value="His_kinase_dom"/>
</dbReference>
<dbReference type="SUPFAM" id="SSF47226">
    <property type="entry name" value="Histidine-containing phosphotransfer domain, HPT domain"/>
    <property type="match status" value="1"/>
</dbReference>
<dbReference type="AlphaFoldDB" id="A0A1W6TZ80"/>
<feature type="domain" description="Response regulatory" evidence="22">
    <location>
        <begin position="713"/>
        <end position="836"/>
    </location>
</feature>
<dbReference type="SUPFAM" id="SSF52172">
    <property type="entry name" value="CheY-like"/>
    <property type="match status" value="1"/>
</dbReference>
<dbReference type="CDD" id="cd00082">
    <property type="entry name" value="HisKA"/>
    <property type="match status" value="1"/>
</dbReference>
<evidence type="ECO:0000256" key="14">
    <source>
        <dbReference type="ARBA" id="ARBA00023136"/>
    </source>
</evidence>
<dbReference type="InterPro" id="IPR036890">
    <property type="entry name" value="HATPase_C_sf"/>
</dbReference>
<keyword evidence="9" id="KW-0418">Kinase</keyword>
<evidence type="ECO:0000313" key="25">
    <source>
        <dbReference type="EMBL" id="ARP20999.1"/>
    </source>
</evidence>
<evidence type="ECO:0000256" key="19">
    <source>
        <dbReference type="SAM" id="Coils"/>
    </source>
</evidence>
<dbReference type="CDD" id="cd16172">
    <property type="entry name" value="TorS_sensor_domain"/>
    <property type="match status" value="1"/>
</dbReference>
<dbReference type="PANTHER" id="PTHR45339:SF1">
    <property type="entry name" value="HYBRID SIGNAL TRANSDUCTION HISTIDINE KINASE J"/>
    <property type="match status" value="1"/>
</dbReference>
<dbReference type="SMART" id="SM00388">
    <property type="entry name" value="HisKA"/>
    <property type="match status" value="1"/>
</dbReference>
<dbReference type="EMBL" id="CP017903">
    <property type="protein sequence ID" value="ARP20999.1"/>
    <property type="molecule type" value="Genomic_DNA"/>
</dbReference>
<dbReference type="PIRSF" id="PIRSF036437">
    <property type="entry name" value="HK_TorS"/>
    <property type="match status" value="1"/>
</dbReference>
<evidence type="ECO:0000256" key="5">
    <source>
        <dbReference type="ARBA" id="ARBA00022553"/>
    </source>
</evidence>
<dbReference type="SMART" id="SM00387">
    <property type="entry name" value="HATPase_c"/>
    <property type="match status" value="1"/>
</dbReference>
<feature type="domain" description="HPt" evidence="24">
    <location>
        <begin position="893"/>
        <end position="987"/>
    </location>
</feature>
<dbReference type="GO" id="GO:0000155">
    <property type="term" value="F:phosphorelay sensor kinase activity"/>
    <property type="evidence" value="ECO:0007669"/>
    <property type="project" value="InterPro"/>
</dbReference>
<dbReference type="Pfam" id="PF21689">
    <property type="entry name" value="TorS_sensor_domain"/>
    <property type="match status" value="1"/>
</dbReference>
<dbReference type="PROSITE" id="PS50109">
    <property type="entry name" value="HIS_KIN"/>
    <property type="match status" value="1"/>
</dbReference>
<dbReference type="InterPro" id="IPR014302">
    <property type="entry name" value="Sig_transdc_His_kinase_TorS"/>
</dbReference>
<dbReference type="Pfam" id="PF00672">
    <property type="entry name" value="HAMP"/>
    <property type="match status" value="1"/>
</dbReference>
<dbReference type="EC" id="2.7.13.3" evidence="3"/>
<keyword evidence="12 20" id="KW-1133">Transmembrane helix</keyword>
<keyword evidence="4" id="KW-1003">Cell membrane</keyword>
<evidence type="ECO:0000256" key="9">
    <source>
        <dbReference type="ARBA" id="ARBA00022777"/>
    </source>
</evidence>
<evidence type="ECO:0000256" key="16">
    <source>
        <dbReference type="ARBA" id="ARBA00068150"/>
    </source>
</evidence>
<evidence type="ECO:0000256" key="18">
    <source>
        <dbReference type="PROSITE-ProRule" id="PRU00169"/>
    </source>
</evidence>
<feature type="modified residue" description="4-aspartylphosphate" evidence="18">
    <location>
        <position position="762"/>
    </location>
</feature>
<comment type="subunit">
    <text evidence="15">At low DSF concentrations, interacts with RpfF.</text>
</comment>
<evidence type="ECO:0000259" key="23">
    <source>
        <dbReference type="PROSITE" id="PS50885"/>
    </source>
</evidence>
<keyword evidence="11" id="KW-0067">ATP-binding</keyword>
<dbReference type="Gene3D" id="1.20.58.920">
    <property type="match status" value="1"/>
</dbReference>
<feature type="coiled-coil region" evidence="19">
    <location>
        <begin position="112"/>
        <end position="163"/>
    </location>
</feature>
<evidence type="ECO:0000259" key="24">
    <source>
        <dbReference type="PROSITE" id="PS50894"/>
    </source>
</evidence>
<dbReference type="Pfam" id="PF00512">
    <property type="entry name" value="HisKA"/>
    <property type="match status" value="1"/>
</dbReference>
<accession>A0A1W6TZ80</accession>
<dbReference type="InterPro" id="IPR036641">
    <property type="entry name" value="HPT_dom_sf"/>
</dbReference>
<evidence type="ECO:0000259" key="21">
    <source>
        <dbReference type="PROSITE" id="PS50109"/>
    </source>
</evidence>
<evidence type="ECO:0000256" key="3">
    <source>
        <dbReference type="ARBA" id="ARBA00012438"/>
    </source>
</evidence>
<dbReference type="InterPro" id="IPR004358">
    <property type="entry name" value="Sig_transdc_His_kin-like_C"/>
</dbReference>
<keyword evidence="6 25" id="KW-0808">Transferase</keyword>
<dbReference type="InterPro" id="IPR008207">
    <property type="entry name" value="Sig_transdc_His_kin_Hpt_dom"/>
</dbReference>
<dbReference type="InterPro" id="IPR038188">
    <property type="entry name" value="TorS_sensor_sf"/>
</dbReference>
<dbReference type="InterPro" id="IPR037952">
    <property type="entry name" value="Sensor_TorS"/>
</dbReference>
<dbReference type="FunFam" id="1.10.287.130:FF:000002">
    <property type="entry name" value="Two-component osmosensing histidine kinase"/>
    <property type="match status" value="1"/>
</dbReference>
<dbReference type="Pfam" id="PF01627">
    <property type="entry name" value="Hpt"/>
    <property type="match status" value="1"/>
</dbReference>
<dbReference type="FunFam" id="3.30.565.10:FF:000010">
    <property type="entry name" value="Sensor histidine kinase RcsC"/>
    <property type="match status" value="1"/>
</dbReference>
<gene>
    <name evidence="25" type="primary">torS</name>
    <name evidence="25" type="ORF">K05K4_42790</name>
</gene>
<keyword evidence="5 18" id="KW-0597">Phosphoprotein</keyword>
<dbReference type="GO" id="GO:0005886">
    <property type="term" value="C:plasma membrane"/>
    <property type="evidence" value="ECO:0007669"/>
    <property type="project" value="UniProtKB-SubCell"/>
</dbReference>
<proteinExistence type="predicted"/>
<dbReference type="InterPro" id="IPR001789">
    <property type="entry name" value="Sig_transdc_resp-reg_receiver"/>
</dbReference>
<comment type="subcellular location">
    <subcellularLocation>
        <location evidence="2">Cell membrane</location>
        <topology evidence="2">Multi-pass membrane protein</topology>
    </subcellularLocation>
</comment>